<protein>
    <submittedName>
        <fullName evidence="1">Uncharacterized protein</fullName>
    </submittedName>
</protein>
<dbReference type="EMBL" id="JAUEPR010000081">
    <property type="protein sequence ID" value="KAK0466623.1"/>
    <property type="molecule type" value="Genomic_DNA"/>
</dbReference>
<dbReference type="Gene3D" id="3.80.10.10">
    <property type="entry name" value="Ribonuclease Inhibitor"/>
    <property type="match status" value="1"/>
</dbReference>
<dbReference type="AlphaFoldDB" id="A0AA39NJ56"/>
<name>A0AA39NJ56_9AGAR</name>
<sequence>MYDAAFMLGVYLDRARSHDLDVVIHLQGDISTHPACAVLLPSIRYWKSLKVCGASWNLRFLLPCRAFFDRLETADVERLHIQGPEAIDVFAIAPRLRTFTKTMKASFLLPANVVKFIDGLPFDADTRATLNSLANIEHLSIMCSWYSSGLPQIHLLMLSKLEMEVNLRSVGDAFVIYNHFKLPFLTHLQMTIICSQTKIPTQVFQPIKSLTVSSLVLTWFHCPTRIYSVSDIELDPSSLCKLPNLQCLTVEDCPNINPFLHALSVLPRKNMTFPKMSKLDIKCVSGDVLDMRILVEFIQSRSDHGALRKFKLLRVYAKGWRSGRR</sequence>
<keyword evidence="2" id="KW-1185">Reference proteome</keyword>
<reference evidence="1" key="1">
    <citation type="submission" date="2023-06" db="EMBL/GenBank/DDBJ databases">
        <authorList>
            <consortium name="Lawrence Berkeley National Laboratory"/>
            <person name="Ahrendt S."/>
            <person name="Sahu N."/>
            <person name="Indic B."/>
            <person name="Wong-Bajracharya J."/>
            <person name="Merenyi Z."/>
            <person name="Ke H.-M."/>
            <person name="Monk M."/>
            <person name="Kocsube S."/>
            <person name="Drula E."/>
            <person name="Lipzen A."/>
            <person name="Balint B."/>
            <person name="Henrissat B."/>
            <person name="Andreopoulos B."/>
            <person name="Martin F.M."/>
            <person name="Harder C.B."/>
            <person name="Rigling D."/>
            <person name="Ford K.L."/>
            <person name="Foster G.D."/>
            <person name="Pangilinan J."/>
            <person name="Papanicolaou A."/>
            <person name="Barry K."/>
            <person name="LaButti K."/>
            <person name="Viragh M."/>
            <person name="Koriabine M."/>
            <person name="Yan M."/>
            <person name="Riley R."/>
            <person name="Champramary S."/>
            <person name="Plett K.L."/>
            <person name="Tsai I.J."/>
            <person name="Slot J."/>
            <person name="Sipos G."/>
            <person name="Plett J."/>
            <person name="Nagy L.G."/>
            <person name="Grigoriev I.V."/>
        </authorList>
    </citation>
    <scope>NUCLEOTIDE SEQUENCE</scope>
    <source>
        <strain evidence="1">ICMP 16352</strain>
    </source>
</reference>
<comment type="caution">
    <text evidence="1">The sequence shown here is derived from an EMBL/GenBank/DDBJ whole genome shotgun (WGS) entry which is preliminary data.</text>
</comment>
<gene>
    <name evidence="1" type="ORF">IW261DRAFT_1683559</name>
</gene>
<accession>A0AA39NJ56</accession>
<proteinExistence type="predicted"/>
<evidence type="ECO:0000313" key="2">
    <source>
        <dbReference type="Proteomes" id="UP001175227"/>
    </source>
</evidence>
<evidence type="ECO:0000313" key="1">
    <source>
        <dbReference type="EMBL" id="KAK0466623.1"/>
    </source>
</evidence>
<organism evidence="1 2">
    <name type="scientific">Armillaria novae-zelandiae</name>
    <dbReference type="NCBI Taxonomy" id="153914"/>
    <lineage>
        <taxon>Eukaryota</taxon>
        <taxon>Fungi</taxon>
        <taxon>Dikarya</taxon>
        <taxon>Basidiomycota</taxon>
        <taxon>Agaricomycotina</taxon>
        <taxon>Agaricomycetes</taxon>
        <taxon>Agaricomycetidae</taxon>
        <taxon>Agaricales</taxon>
        <taxon>Marasmiineae</taxon>
        <taxon>Physalacriaceae</taxon>
        <taxon>Armillaria</taxon>
    </lineage>
</organism>
<dbReference type="InterPro" id="IPR032675">
    <property type="entry name" value="LRR_dom_sf"/>
</dbReference>
<dbReference type="Proteomes" id="UP001175227">
    <property type="component" value="Unassembled WGS sequence"/>
</dbReference>